<dbReference type="InterPro" id="IPR045851">
    <property type="entry name" value="AMP-bd_C_sf"/>
</dbReference>
<dbReference type="GO" id="GO:0003824">
    <property type="term" value="F:catalytic activity"/>
    <property type="evidence" value="ECO:0007669"/>
    <property type="project" value="InterPro"/>
</dbReference>
<dbReference type="InterPro" id="IPR006162">
    <property type="entry name" value="Ppantetheine_attach_site"/>
</dbReference>
<dbReference type="PANTHER" id="PTHR45398">
    <property type="match status" value="1"/>
</dbReference>
<dbReference type="InterPro" id="IPR009081">
    <property type="entry name" value="PP-bd_ACP"/>
</dbReference>
<dbReference type="Gene3D" id="2.30.38.10">
    <property type="entry name" value="Luciferase, Domain 3"/>
    <property type="match status" value="1"/>
</dbReference>
<dbReference type="SUPFAM" id="SSF47336">
    <property type="entry name" value="ACP-like"/>
    <property type="match status" value="2"/>
</dbReference>
<evidence type="ECO:0000313" key="6">
    <source>
        <dbReference type="EMBL" id="AXA67768.1"/>
    </source>
</evidence>
<sequence length="1870" mass="204904">PGAHRDPRALREVIAAEGVQVLHFVPSMLQAFLAAGELARCPSLEQVICSGEALPRELQQAFHAAHGAELHNLYGPTEAAIDVSHWPCDPADERLAVPIGRPIANLRLLVLDPWLAPVPEGVTGELYIGGAGLARGYHGRPGLTAERFVADPFAPGARLYRTGDLARWRADGALDYLGRIDHQVKIRGQRLELGEIEARLRAHSAVDEAVVVARAGESGLQLVGYVTGAAAADELRAWLREALPDVMVPAQLLVLEAMPLSANGKLDRKALPEPDLSQNLRPYRAPASAAERTLAPIWQRLLGVDRVGLDDNFFELGGDSILSLQLVNQARQAGLEIAPRQVFELPTLATLAAAASLPLEAPAVARAQRFALLTEALPAALDEAFLEDAYPLSPMQRGMLFHVLDEPTAGLYVNQLSVCVEGLDNARFAAAWQAAVARHAVLRTAFVWEGLRDPIQVVRRQARLALREIDGRHQAPDLAALAAEDRARPFDLGRPPLQRLTLVRLDDQRQQLIWTSHHLLLDGWSAARLISEVLQAYAGEALPEVPGRYADYLAWLVRQDAAAAQAFWQQRLAGATPTLLAESLPRPTGGAGHGLTFTRLDAEATQALQRFARTERITLNTLIQGAWLLLLRRYTGRSQVIFGSTVAGRPAELPGMEEVLGLFINTLPVAQTVAEGRRVGDWLRELQQENARLRDFEHSPLYDIQRWAGQGGQPLFDSIIVFENYPVDVALRQRTGAGLSFGPLQVKDETSVPMDLAVRLGETLEIEYQYLRSHFAAAAVERIRANLEHLLFALASEADRPLGTVDGLSTVEEAALTQLQGEPWQDPATSLAPQAILAQARRRPDATVLGDPERRLSWGELEERSGRLASWLQGQGVGAETRVAVALRRGVDWPVALLAIWRAGGAYVPLDASYPAERLSYQLADAGARLLLTESALVERLPDVAGTPRICLDQLDLAACSPLPADPQLGPEHLAYVIYTSGSTGRPKGVAVAHGALAMHGRAIGQRYTLDERTHELLFMSFAFDGAHERWIAPLMHGGRLFIRGEELWTPGHTLEVLAREEIDVAAFPPVYLQQLVAQVARTGNPPPMRIYCFGGEAVPEASFREAQRLLGAAHLINGYGPTETVVTPLLWKAGPDDVCGAAYAPIGQAVGERRLYILDERLEPVPLGVAGELYIGGRGLARGYLGRPAATAERFVADPFTPGGRLYRTGDLVRGRADGLIDYVGRLDHQVKIRGFRVELGEIEASLLEHPQVREAVVDARAGLSGRQLVGYVVGAADPSALKGWLRERLPEHLVPAQLVVLERLQLTPGGKVDRRALPEPERVQDTYQAPRNDLERQLAALWQEVLQVERVGITDNFFELGGDSILSLQLVSRIRESLGERLPLRLRDLLQHQTIAGLLTRQPDQAPTVGAEPGLAGGDFGLLPIQQWLFEHNRVEPDHYNQAVLLACREPLRAECLEQALRLVLERHASLRLAFREGAAGQWVQRERSMAELAPAIVEDPLVWQRQAADEDAALAIANQAQRSLDLASGRLLRAVLIDGLGREQRLLLVIHHLGVDGVSWRILLDELQRLYLGLAQGEMPRLPAPTSRYRDWVQALSGQAQGAELAAELPYWLGQLAAAPAEPPRDNPRGRACVAEAENVSLELSAEETLALLKRAPQAHGTQINDLLLAALSRVLCRWLYSESVLIALEGHGREDLFGDLDLSRTLGWFTSLFPVRLTPGPGGLATAIPAIRDQLAAIPNRGLGFGVLRYLGPPEVQAQLRDQPQARITFNYLGQFDQSFAADAPFRPLAERAGDVYSPQAPLGNWLEIVGQVYGGRLRLRCLYSRRMFRCSTVERLMQAYHEELLAVLEHCLVPAVARITKELPA</sequence>
<dbReference type="InterPro" id="IPR042099">
    <property type="entry name" value="ANL_N_sf"/>
</dbReference>
<dbReference type="Proteomes" id="UP000250579">
    <property type="component" value="Chromosome"/>
</dbReference>
<organism evidence="6 7">
    <name type="scientific">Pseudomonas oryzihabitans</name>
    <dbReference type="NCBI Taxonomy" id="47885"/>
    <lineage>
        <taxon>Bacteria</taxon>
        <taxon>Pseudomonadati</taxon>
        <taxon>Pseudomonadota</taxon>
        <taxon>Gammaproteobacteria</taxon>
        <taxon>Pseudomonadales</taxon>
        <taxon>Pseudomonadaceae</taxon>
        <taxon>Pseudomonas</taxon>
    </lineage>
</organism>
<reference evidence="6 7" key="1">
    <citation type="submission" date="2017-06" db="EMBL/GenBank/DDBJ databases">
        <title>Evolution towards high GC content and high-temperature stress adaptation in endophytic Pseudomonas oryzihabitans impacted its plant-growth promoting traits.</title>
        <authorList>
            <person name="Nascimento F.X."/>
        </authorList>
    </citation>
    <scope>NUCLEOTIDE SEQUENCE [LARGE SCALE GENOMIC DNA]</scope>
    <source>
        <strain evidence="6 7">MS8</strain>
    </source>
</reference>
<keyword evidence="4" id="KW-0597">Phosphoprotein</keyword>
<dbReference type="PROSITE" id="PS00012">
    <property type="entry name" value="PHOSPHOPANTETHEINE"/>
    <property type="match status" value="2"/>
</dbReference>
<dbReference type="Gene3D" id="3.30.559.10">
    <property type="entry name" value="Chloramphenicol acetyltransferase-like domain"/>
    <property type="match status" value="2"/>
</dbReference>
<dbReference type="SUPFAM" id="SSF56801">
    <property type="entry name" value="Acetyl-CoA synthetase-like"/>
    <property type="match status" value="2"/>
</dbReference>
<dbReference type="FunFam" id="3.40.50.980:FF:000001">
    <property type="entry name" value="Non-ribosomal peptide synthetase"/>
    <property type="match status" value="1"/>
</dbReference>
<dbReference type="NCBIfam" id="TIGR01720">
    <property type="entry name" value="NRPS-para261"/>
    <property type="match status" value="1"/>
</dbReference>
<evidence type="ECO:0000256" key="3">
    <source>
        <dbReference type="ARBA" id="ARBA00022450"/>
    </source>
</evidence>
<dbReference type="GO" id="GO:0031177">
    <property type="term" value="F:phosphopantetheine binding"/>
    <property type="evidence" value="ECO:0007669"/>
    <property type="project" value="InterPro"/>
</dbReference>
<dbReference type="Gene3D" id="1.10.1200.10">
    <property type="entry name" value="ACP-like"/>
    <property type="match status" value="2"/>
</dbReference>
<accession>A0A2Z5AA80</accession>
<dbReference type="GO" id="GO:0044550">
    <property type="term" value="P:secondary metabolite biosynthetic process"/>
    <property type="evidence" value="ECO:0007669"/>
    <property type="project" value="UniProtKB-ARBA"/>
</dbReference>
<feature type="domain" description="Carrier" evidence="5">
    <location>
        <begin position="285"/>
        <end position="359"/>
    </location>
</feature>
<dbReference type="Pfam" id="PF00668">
    <property type="entry name" value="Condensation"/>
    <property type="match status" value="2"/>
</dbReference>
<dbReference type="Gene3D" id="3.40.50.12780">
    <property type="entry name" value="N-terminal domain of ligase-like"/>
    <property type="match status" value="1"/>
</dbReference>
<evidence type="ECO:0000313" key="7">
    <source>
        <dbReference type="Proteomes" id="UP000250579"/>
    </source>
</evidence>
<evidence type="ECO:0000256" key="4">
    <source>
        <dbReference type="ARBA" id="ARBA00022553"/>
    </source>
</evidence>
<gene>
    <name evidence="6" type="ORF">CE139_18750</name>
</gene>
<dbReference type="InterPro" id="IPR000873">
    <property type="entry name" value="AMP-dep_synth/lig_dom"/>
</dbReference>
<dbReference type="InterPro" id="IPR025110">
    <property type="entry name" value="AMP-bd_C"/>
</dbReference>
<dbReference type="FunFam" id="2.30.38.10:FF:000001">
    <property type="entry name" value="Non-ribosomal peptide synthetase PvdI"/>
    <property type="match status" value="2"/>
</dbReference>
<proteinExistence type="inferred from homology"/>
<dbReference type="NCBIfam" id="TIGR01733">
    <property type="entry name" value="AA-adenyl-dom"/>
    <property type="match status" value="1"/>
</dbReference>
<dbReference type="InterPro" id="IPR010060">
    <property type="entry name" value="NRPS_synth"/>
</dbReference>
<feature type="domain" description="Carrier" evidence="5">
    <location>
        <begin position="1331"/>
        <end position="1408"/>
    </location>
</feature>
<dbReference type="Pfam" id="PF00550">
    <property type="entry name" value="PP-binding"/>
    <property type="match status" value="2"/>
</dbReference>
<dbReference type="CDD" id="cd19534">
    <property type="entry name" value="E_NRPS"/>
    <property type="match status" value="1"/>
</dbReference>
<dbReference type="Gene3D" id="3.30.559.30">
    <property type="entry name" value="Nonribosomal peptide synthetase, condensation domain"/>
    <property type="match status" value="2"/>
</dbReference>
<feature type="non-terminal residue" evidence="6">
    <location>
        <position position="1"/>
    </location>
</feature>
<dbReference type="EMBL" id="CP022198">
    <property type="protein sequence ID" value="AXA67768.1"/>
    <property type="molecule type" value="Genomic_DNA"/>
</dbReference>
<dbReference type="InterPro" id="IPR023213">
    <property type="entry name" value="CAT-like_dom_sf"/>
</dbReference>
<dbReference type="InterPro" id="IPR036736">
    <property type="entry name" value="ACP-like_sf"/>
</dbReference>
<dbReference type="PROSITE" id="PS50075">
    <property type="entry name" value="CARRIER"/>
    <property type="match status" value="2"/>
</dbReference>
<dbReference type="InterPro" id="IPR010071">
    <property type="entry name" value="AA_adenyl_dom"/>
</dbReference>
<comment type="similarity">
    <text evidence="2">Belongs to the ATP-dependent AMP-binding enzyme family.</text>
</comment>
<dbReference type="InterPro" id="IPR020845">
    <property type="entry name" value="AMP-binding_CS"/>
</dbReference>
<evidence type="ECO:0000259" key="5">
    <source>
        <dbReference type="PROSITE" id="PS50075"/>
    </source>
</evidence>
<dbReference type="Pfam" id="PF13193">
    <property type="entry name" value="AMP-binding_C"/>
    <property type="match status" value="2"/>
</dbReference>
<protein>
    <submittedName>
        <fullName evidence="6">Non-ribosomal peptide synthetase</fullName>
    </submittedName>
</protein>
<dbReference type="Gene3D" id="3.40.50.980">
    <property type="match status" value="2"/>
</dbReference>
<name>A0A2Z5AA80_9PSED</name>
<dbReference type="RefSeq" id="WP_208691847.1">
    <property type="nucleotide sequence ID" value="NZ_CP022198.1"/>
</dbReference>
<evidence type="ECO:0000256" key="2">
    <source>
        <dbReference type="ARBA" id="ARBA00006432"/>
    </source>
</evidence>
<dbReference type="InterPro" id="IPR001242">
    <property type="entry name" value="Condensation_dom"/>
</dbReference>
<dbReference type="Gene3D" id="3.30.300.30">
    <property type="match status" value="2"/>
</dbReference>
<comment type="cofactor">
    <cofactor evidence="1">
        <name>pantetheine 4'-phosphate</name>
        <dbReference type="ChEBI" id="CHEBI:47942"/>
    </cofactor>
</comment>
<dbReference type="InterPro" id="IPR020806">
    <property type="entry name" value="PKS_PP-bd"/>
</dbReference>
<dbReference type="PANTHER" id="PTHR45398:SF1">
    <property type="entry name" value="ENZYME, PUTATIVE (JCVI)-RELATED"/>
    <property type="match status" value="1"/>
</dbReference>
<evidence type="ECO:0000256" key="1">
    <source>
        <dbReference type="ARBA" id="ARBA00001957"/>
    </source>
</evidence>
<dbReference type="FunFam" id="1.10.1200.10:FF:000005">
    <property type="entry name" value="Nonribosomal peptide synthetase 1"/>
    <property type="match status" value="2"/>
</dbReference>
<dbReference type="FunFam" id="3.30.300.30:FF:000010">
    <property type="entry name" value="Enterobactin synthetase component F"/>
    <property type="match status" value="1"/>
</dbReference>
<dbReference type="Pfam" id="PF00501">
    <property type="entry name" value="AMP-binding"/>
    <property type="match status" value="2"/>
</dbReference>
<dbReference type="SUPFAM" id="SSF52777">
    <property type="entry name" value="CoA-dependent acyltransferases"/>
    <property type="match status" value="4"/>
</dbReference>
<dbReference type="SMART" id="SM00823">
    <property type="entry name" value="PKS_PP"/>
    <property type="match status" value="2"/>
</dbReference>
<keyword evidence="3" id="KW-0596">Phosphopantetheine</keyword>
<dbReference type="PROSITE" id="PS00455">
    <property type="entry name" value="AMP_BINDING"/>
    <property type="match status" value="1"/>
</dbReference>